<accession>A0ABS2LM72</accession>
<evidence type="ECO:0000259" key="2">
    <source>
        <dbReference type="PROSITE" id="PS51173"/>
    </source>
</evidence>
<dbReference type="InterPro" id="IPR012291">
    <property type="entry name" value="CBM2_carb-bd_dom_sf"/>
</dbReference>
<dbReference type="PROSITE" id="PS51173">
    <property type="entry name" value="CBM2"/>
    <property type="match status" value="1"/>
</dbReference>
<dbReference type="InterPro" id="IPR008965">
    <property type="entry name" value="CBM2/CBM3_carb-bd_dom_sf"/>
</dbReference>
<feature type="chain" id="PRO_5046306384" description="CBM2 domain-containing protein" evidence="1">
    <location>
        <begin position="23"/>
        <end position="244"/>
    </location>
</feature>
<reference evidence="3 4" key="1">
    <citation type="submission" date="2021-01" db="EMBL/GenBank/DDBJ databases">
        <title>Sequencing the genomes of 1000 actinobacteria strains.</title>
        <authorList>
            <person name="Klenk H.-P."/>
        </authorList>
    </citation>
    <scope>NUCLEOTIDE SEQUENCE [LARGE SCALE GENOMIC DNA]</scope>
    <source>
        <strain evidence="3 4">DSM 100204</strain>
    </source>
</reference>
<feature type="domain" description="CBM2" evidence="2">
    <location>
        <begin position="141"/>
        <end position="244"/>
    </location>
</feature>
<evidence type="ECO:0000256" key="1">
    <source>
        <dbReference type="SAM" id="SignalP"/>
    </source>
</evidence>
<organism evidence="3 4">
    <name type="scientific">Micromonospora luteifusca</name>
    <dbReference type="NCBI Taxonomy" id="709860"/>
    <lineage>
        <taxon>Bacteria</taxon>
        <taxon>Bacillati</taxon>
        <taxon>Actinomycetota</taxon>
        <taxon>Actinomycetes</taxon>
        <taxon>Micromonosporales</taxon>
        <taxon>Micromonosporaceae</taxon>
        <taxon>Micromonospora</taxon>
    </lineage>
</organism>
<evidence type="ECO:0000313" key="4">
    <source>
        <dbReference type="Proteomes" id="UP000764837"/>
    </source>
</evidence>
<dbReference type="EMBL" id="JAFBBP010000001">
    <property type="protein sequence ID" value="MBM7489250.1"/>
    <property type="molecule type" value="Genomic_DNA"/>
</dbReference>
<feature type="signal peptide" evidence="1">
    <location>
        <begin position="1"/>
        <end position="22"/>
    </location>
</feature>
<sequence>MIRMFLAVTTIALGVWAGTTSAAEATPTPTPSLTPTPSPTMVCPPALPITASVTGATTTSLTISYSIFFRPPCGYDPPMTIRLFASREDAQLWEAPLAEAVSGPERSGAVTIGRLTPDTEYWYRFSDAGGRRDPYAISSARTLSLTACRATATIDARWGNGFVATVTVRNAGTEPLDRWHASWRWSGDERVQTVWGGVVETAGADVTVRNASYNGTLAPGAATTFGMLVASSAVPDGLTMACDS</sequence>
<proteinExistence type="predicted"/>
<dbReference type="Gene3D" id="2.60.40.290">
    <property type="match status" value="1"/>
</dbReference>
<dbReference type="SMART" id="SM00637">
    <property type="entry name" value="CBD_II"/>
    <property type="match status" value="1"/>
</dbReference>
<gene>
    <name evidence="3" type="ORF">JOD64_000472</name>
</gene>
<name>A0ABS2LM72_9ACTN</name>
<dbReference type="InterPro" id="IPR001919">
    <property type="entry name" value="CBD2"/>
</dbReference>
<dbReference type="Pfam" id="PF00553">
    <property type="entry name" value="CBM_2"/>
    <property type="match status" value="1"/>
</dbReference>
<dbReference type="Proteomes" id="UP000764837">
    <property type="component" value="Unassembled WGS sequence"/>
</dbReference>
<dbReference type="RefSeq" id="WP_204940664.1">
    <property type="nucleotide sequence ID" value="NZ_JAFBBP010000001.1"/>
</dbReference>
<protein>
    <recommendedName>
        <fullName evidence="2">CBM2 domain-containing protein</fullName>
    </recommendedName>
</protein>
<dbReference type="SUPFAM" id="SSF49384">
    <property type="entry name" value="Carbohydrate-binding domain"/>
    <property type="match status" value="1"/>
</dbReference>
<comment type="caution">
    <text evidence="3">The sequence shown here is derived from an EMBL/GenBank/DDBJ whole genome shotgun (WGS) entry which is preliminary data.</text>
</comment>
<keyword evidence="1" id="KW-0732">Signal</keyword>
<evidence type="ECO:0000313" key="3">
    <source>
        <dbReference type="EMBL" id="MBM7489250.1"/>
    </source>
</evidence>
<keyword evidence="4" id="KW-1185">Reference proteome</keyword>